<feature type="non-terminal residue" evidence="1">
    <location>
        <position position="52"/>
    </location>
</feature>
<dbReference type="AlphaFoldDB" id="A0A080YVX2"/>
<protein>
    <submittedName>
        <fullName evidence="1">Uncharacterized protein</fullName>
    </submittedName>
</protein>
<comment type="caution">
    <text evidence="1">The sequence shown here is derived from an EMBL/GenBank/DDBJ whole genome shotgun (WGS) entry which is preliminary data.</text>
</comment>
<accession>A0A080YVX2</accession>
<dbReference type="EMBL" id="ANJA01005088">
    <property type="protein sequence ID" value="ETO58533.1"/>
    <property type="molecule type" value="Genomic_DNA"/>
</dbReference>
<dbReference type="Proteomes" id="UP000028582">
    <property type="component" value="Unassembled WGS sequence"/>
</dbReference>
<proteinExistence type="predicted"/>
<evidence type="ECO:0000313" key="1">
    <source>
        <dbReference type="EMBL" id="ETO58533.1"/>
    </source>
</evidence>
<gene>
    <name evidence="1" type="ORF">F444_23089</name>
</gene>
<dbReference type="OrthoDB" id="126394at2759"/>
<organism evidence="1 2">
    <name type="scientific">Phytophthora nicotianae P1976</name>
    <dbReference type="NCBI Taxonomy" id="1317066"/>
    <lineage>
        <taxon>Eukaryota</taxon>
        <taxon>Sar</taxon>
        <taxon>Stramenopiles</taxon>
        <taxon>Oomycota</taxon>
        <taxon>Peronosporomycetes</taxon>
        <taxon>Peronosporales</taxon>
        <taxon>Peronosporaceae</taxon>
        <taxon>Phytophthora</taxon>
    </lineage>
</organism>
<reference evidence="1 2" key="1">
    <citation type="submission" date="2013-11" db="EMBL/GenBank/DDBJ databases">
        <title>The Genome Sequence of Phytophthora parasitica P1976.</title>
        <authorList>
            <consortium name="The Broad Institute Genomics Platform"/>
            <person name="Russ C."/>
            <person name="Tyler B."/>
            <person name="Panabieres F."/>
            <person name="Shan W."/>
            <person name="Tripathy S."/>
            <person name="Grunwald N."/>
            <person name="Machado M."/>
            <person name="Johnson C.S."/>
            <person name="Walker B."/>
            <person name="Young S."/>
            <person name="Zeng Q."/>
            <person name="Gargeya S."/>
            <person name="Fitzgerald M."/>
            <person name="Haas B."/>
            <person name="Abouelleil A."/>
            <person name="Allen A.W."/>
            <person name="Alvarado L."/>
            <person name="Arachchi H.M."/>
            <person name="Berlin A.M."/>
            <person name="Chapman S.B."/>
            <person name="Gainer-Dewar J."/>
            <person name="Goldberg J."/>
            <person name="Griggs A."/>
            <person name="Gujja S."/>
            <person name="Hansen M."/>
            <person name="Howarth C."/>
            <person name="Imamovic A."/>
            <person name="Ireland A."/>
            <person name="Larimer J."/>
            <person name="McCowan C."/>
            <person name="Murphy C."/>
            <person name="Pearson M."/>
            <person name="Poon T.W."/>
            <person name="Priest M."/>
            <person name="Roberts A."/>
            <person name="Saif S."/>
            <person name="Shea T."/>
            <person name="Sisk P."/>
            <person name="Sykes S."/>
            <person name="Wortman J."/>
            <person name="Nusbaum C."/>
            <person name="Birren B."/>
        </authorList>
    </citation>
    <scope>NUCLEOTIDE SEQUENCE [LARGE SCALE GENOMIC DNA]</scope>
    <source>
        <strain evidence="1 2">P1976</strain>
    </source>
</reference>
<sequence>MTRRRQRSRVNLLLERDYAVGPKLNFEEVETPRSVLEVRLATGATVKTEKRI</sequence>
<evidence type="ECO:0000313" key="2">
    <source>
        <dbReference type="Proteomes" id="UP000028582"/>
    </source>
</evidence>
<name>A0A080YVX2_PHYNI</name>